<evidence type="ECO:0000256" key="3">
    <source>
        <dbReference type="ARBA" id="ARBA00022605"/>
    </source>
</evidence>
<dbReference type="GO" id="GO:0004834">
    <property type="term" value="F:tryptophan synthase activity"/>
    <property type="evidence" value="ECO:0007669"/>
    <property type="project" value="UniProtKB-EC"/>
</dbReference>
<feature type="active site" description="Proton acceptor" evidence="8">
    <location>
        <position position="52"/>
    </location>
</feature>
<dbReference type="CDD" id="cd04724">
    <property type="entry name" value="Tryptophan_synthase_alpha"/>
    <property type="match status" value="1"/>
</dbReference>
<sequence>MTKTLTKHLEQIISQDKGLFVPYIMAGDHDKGLEGLFETIAFLEKQGVSAIEVGVPFSDPVADGPVIEAAGQRSLEKGTSLTALVKKLQEKQVNTPLVLMTYFNPVYQYGVEKLITDLKDTSVEGLIIPDLPYEHEAFVKPYLKDSDMALISLVSLTTGIERQKILVQEAEGFVYAVAINGVTGKSNDYRDDLDQHLKALTEVSPIPVLTGFGVSSLEDVTRFNRVSNGVIVGSKIVKAFHDKDQSIGNFIKEAVEISPSLCHN</sequence>
<evidence type="ECO:0000256" key="2">
    <source>
        <dbReference type="ARBA" id="ARBA00011270"/>
    </source>
</evidence>
<dbReference type="Proteomes" id="UP001549037">
    <property type="component" value="Unassembled WGS sequence"/>
</dbReference>
<evidence type="ECO:0000256" key="7">
    <source>
        <dbReference type="ARBA" id="ARBA00049047"/>
    </source>
</evidence>
<reference evidence="10 11" key="1">
    <citation type="submission" date="2024-06" db="EMBL/GenBank/DDBJ databases">
        <title>Genomic Encyclopedia of Type Strains, Phase IV (KMG-IV): sequencing the most valuable type-strain genomes for metagenomic binning, comparative biology and taxonomic classification.</title>
        <authorList>
            <person name="Goeker M."/>
        </authorList>
    </citation>
    <scope>NUCLEOTIDE SEQUENCE [LARGE SCALE GENOMIC DNA]</scope>
    <source>
        <strain evidence="10 11">DSM 28302</strain>
    </source>
</reference>
<dbReference type="Gene3D" id="3.20.20.70">
    <property type="entry name" value="Aldolase class I"/>
    <property type="match status" value="1"/>
</dbReference>
<evidence type="ECO:0000313" key="10">
    <source>
        <dbReference type="EMBL" id="MET3634038.1"/>
    </source>
</evidence>
<organism evidence="10 11">
    <name type="scientific">Streptococcus porcorum</name>
    <dbReference type="NCBI Taxonomy" id="701526"/>
    <lineage>
        <taxon>Bacteria</taxon>
        <taxon>Bacillati</taxon>
        <taxon>Bacillota</taxon>
        <taxon>Bacilli</taxon>
        <taxon>Lactobacillales</taxon>
        <taxon>Streptococcaceae</taxon>
        <taxon>Streptococcus</taxon>
    </lineage>
</organism>
<evidence type="ECO:0000256" key="1">
    <source>
        <dbReference type="ARBA" id="ARBA00004733"/>
    </source>
</evidence>
<comment type="pathway">
    <text evidence="1 8">Amino-acid biosynthesis; L-tryptophan biosynthesis; L-tryptophan from chorismate: step 5/5.</text>
</comment>
<comment type="subunit">
    <text evidence="2 8">Tetramer of two alpha and two beta chains.</text>
</comment>
<keyword evidence="11" id="KW-1185">Reference proteome</keyword>
<dbReference type="InterPro" id="IPR018204">
    <property type="entry name" value="Trp_synthase_alpha_AS"/>
</dbReference>
<keyword evidence="5 8" id="KW-0057">Aromatic amino acid biosynthesis</keyword>
<feature type="active site" description="Proton acceptor" evidence="8">
    <location>
        <position position="63"/>
    </location>
</feature>
<dbReference type="Pfam" id="PF00290">
    <property type="entry name" value="Trp_syntA"/>
    <property type="match status" value="1"/>
</dbReference>
<evidence type="ECO:0000256" key="5">
    <source>
        <dbReference type="ARBA" id="ARBA00023141"/>
    </source>
</evidence>
<comment type="caution">
    <text evidence="10">The sequence shown here is derived from an EMBL/GenBank/DDBJ whole genome shotgun (WGS) entry which is preliminary data.</text>
</comment>
<dbReference type="InterPro" id="IPR013785">
    <property type="entry name" value="Aldolase_TIM"/>
</dbReference>
<dbReference type="PANTHER" id="PTHR43406">
    <property type="entry name" value="TRYPTOPHAN SYNTHASE, ALPHA CHAIN"/>
    <property type="match status" value="1"/>
</dbReference>
<dbReference type="NCBIfam" id="TIGR00262">
    <property type="entry name" value="trpA"/>
    <property type="match status" value="1"/>
</dbReference>
<dbReference type="HAMAP" id="MF_00131">
    <property type="entry name" value="Trp_synth_alpha"/>
    <property type="match status" value="1"/>
</dbReference>
<evidence type="ECO:0000256" key="6">
    <source>
        <dbReference type="ARBA" id="ARBA00023239"/>
    </source>
</evidence>
<evidence type="ECO:0000256" key="9">
    <source>
        <dbReference type="RuleBase" id="RU003662"/>
    </source>
</evidence>
<dbReference type="EMBL" id="JBEPLN010000008">
    <property type="protein sequence ID" value="MET3634038.1"/>
    <property type="molecule type" value="Genomic_DNA"/>
</dbReference>
<comment type="function">
    <text evidence="8">The alpha subunit is responsible for the aldol cleavage of indoleglycerol phosphate to indole and glyceraldehyde 3-phosphate.</text>
</comment>
<dbReference type="InterPro" id="IPR011060">
    <property type="entry name" value="RibuloseP-bd_barrel"/>
</dbReference>
<evidence type="ECO:0000313" key="11">
    <source>
        <dbReference type="Proteomes" id="UP001549037"/>
    </source>
</evidence>
<evidence type="ECO:0000256" key="8">
    <source>
        <dbReference type="HAMAP-Rule" id="MF_00131"/>
    </source>
</evidence>
<comment type="catalytic activity">
    <reaction evidence="7 8">
        <text>(1S,2R)-1-C-(indol-3-yl)glycerol 3-phosphate + L-serine = D-glyceraldehyde 3-phosphate + L-tryptophan + H2O</text>
        <dbReference type="Rhea" id="RHEA:10532"/>
        <dbReference type="ChEBI" id="CHEBI:15377"/>
        <dbReference type="ChEBI" id="CHEBI:33384"/>
        <dbReference type="ChEBI" id="CHEBI:57912"/>
        <dbReference type="ChEBI" id="CHEBI:58866"/>
        <dbReference type="ChEBI" id="CHEBI:59776"/>
        <dbReference type="EC" id="4.2.1.20"/>
    </reaction>
</comment>
<dbReference type="PANTHER" id="PTHR43406:SF1">
    <property type="entry name" value="TRYPTOPHAN SYNTHASE ALPHA CHAIN, CHLOROPLASTIC"/>
    <property type="match status" value="1"/>
</dbReference>
<dbReference type="PROSITE" id="PS00167">
    <property type="entry name" value="TRP_SYNTHASE_ALPHA"/>
    <property type="match status" value="1"/>
</dbReference>
<keyword evidence="4 8" id="KW-0822">Tryptophan biosynthesis</keyword>
<protein>
    <recommendedName>
        <fullName evidence="8">Tryptophan synthase alpha chain</fullName>
        <ecNumber evidence="8">4.2.1.20</ecNumber>
    </recommendedName>
</protein>
<dbReference type="RefSeq" id="WP_354368112.1">
    <property type="nucleotide sequence ID" value="NZ_JBEPLN010000008.1"/>
</dbReference>
<accession>A0ABV2JFM8</accession>
<comment type="similarity">
    <text evidence="8 9">Belongs to the TrpA family.</text>
</comment>
<gene>
    <name evidence="8" type="primary">trpA</name>
    <name evidence="10" type="ORF">ABID28_000674</name>
</gene>
<keyword evidence="6 8" id="KW-0456">Lyase</keyword>
<evidence type="ECO:0000256" key="4">
    <source>
        <dbReference type="ARBA" id="ARBA00022822"/>
    </source>
</evidence>
<name>A0ABV2JFM8_9STRE</name>
<dbReference type="EC" id="4.2.1.20" evidence="8"/>
<dbReference type="InterPro" id="IPR002028">
    <property type="entry name" value="Trp_synthase_suA"/>
</dbReference>
<keyword evidence="3 8" id="KW-0028">Amino-acid biosynthesis</keyword>
<proteinExistence type="inferred from homology"/>
<dbReference type="SUPFAM" id="SSF51366">
    <property type="entry name" value="Ribulose-phoshate binding barrel"/>
    <property type="match status" value="1"/>
</dbReference>